<evidence type="ECO:0000313" key="4">
    <source>
        <dbReference type="RefSeq" id="XP_013983434.1"/>
    </source>
</evidence>
<keyword evidence="2" id="KW-1185">Reference proteome</keyword>
<name>A0A1S3KXW9_SALSA</name>
<feature type="compositionally biased region" description="Low complexity" evidence="1">
    <location>
        <begin position="138"/>
        <end position="163"/>
    </location>
</feature>
<dbReference type="GeneID" id="106562889"/>
<organism evidence="2 5">
    <name type="scientific">Salmo salar</name>
    <name type="common">Atlantic salmon</name>
    <dbReference type="NCBI Taxonomy" id="8030"/>
    <lineage>
        <taxon>Eukaryota</taxon>
        <taxon>Metazoa</taxon>
        <taxon>Chordata</taxon>
        <taxon>Craniata</taxon>
        <taxon>Vertebrata</taxon>
        <taxon>Euteleostomi</taxon>
        <taxon>Actinopterygii</taxon>
        <taxon>Neopterygii</taxon>
        <taxon>Teleostei</taxon>
        <taxon>Protacanthopterygii</taxon>
        <taxon>Salmoniformes</taxon>
        <taxon>Salmonidae</taxon>
        <taxon>Salmoninae</taxon>
        <taxon>Salmo</taxon>
    </lineage>
</organism>
<feature type="compositionally biased region" description="Low complexity" evidence="1">
    <location>
        <begin position="118"/>
        <end position="128"/>
    </location>
</feature>
<accession>A0A1S3KXW9</accession>
<dbReference type="RefSeq" id="XP_013983435.1">
    <property type="nucleotide sequence ID" value="XM_014127960.1"/>
</dbReference>
<dbReference type="RefSeq" id="XP_013983434.1">
    <property type="nucleotide sequence ID" value="XM_014127959.1"/>
</dbReference>
<proteinExistence type="predicted"/>
<dbReference type="AlphaFoldDB" id="A0A1S3KXW9"/>
<dbReference type="RefSeq" id="XP_013983433.1">
    <property type="nucleotide sequence ID" value="XM_014127958.1"/>
</dbReference>
<dbReference type="KEGG" id="sasa:106562889"/>
<sequence>MAERSEEERVNDSSGESRNLWIFVSKFTEFDARKLHKLYKHAIKKRQENAQAADQNTSTVNTHGFKHTDIERLKDNSHHEDSSRDCYSSELHLSSSRYHKHSGSKDSDNGSGIPPQTPAAGRAGAGRTPGREPTHPSATAKTTETTTGQTGGTADTTTTLSTGRWMIQVRPRQTDGQQGALPLRPTLAFQTPLVLRTQVIVTRRLLPLRLADRPPGIGQRAPFTSRPVLILRRTLATGPPFVLIGPQEHAGADLEQPKDLTASFGLVQRSWPSGDIISHRHTLDTGNALWGLWKKTKLYYALCICGLSFPVVPTLQ</sequence>
<evidence type="ECO:0000256" key="1">
    <source>
        <dbReference type="SAM" id="MobiDB-lite"/>
    </source>
</evidence>
<gene>
    <name evidence="3 4 5" type="primary">LOC106562889</name>
</gene>
<dbReference type="Proteomes" id="UP001652741">
    <property type="component" value="Chromosome ssa11"/>
</dbReference>
<feature type="compositionally biased region" description="Basic and acidic residues" evidence="1">
    <location>
        <begin position="66"/>
        <end position="84"/>
    </location>
</feature>
<feature type="compositionally biased region" description="Polar residues" evidence="1">
    <location>
        <begin position="49"/>
        <end position="62"/>
    </location>
</feature>
<evidence type="ECO:0000313" key="5">
    <source>
        <dbReference type="RefSeq" id="XP_013983435.1"/>
    </source>
</evidence>
<evidence type="ECO:0000313" key="2">
    <source>
        <dbReference type="Proteomes" id="UP001652741"/>
    </source>
</evidence>
<reference evidence="3 4" key="1">
    <citation type="submission" date="2025-04" db="UniProtKB">
        <authorList>
            <consortium name="RefSeq"/>
        </authorList>
    </citation>
    <scope>IDENTIFICATION</scope>
    <source>
        <tissue evidence="3 4">Muscle</tissue>
    </source>
</reference>
<protein>
    <submittedName>
        <fullName evidence="3 4">Uncharacterized protein LOC106562889</fullName>
    </submittedName>
</protein>
<evidence type="ECO:0000313" key="3">
    <source>
        <dbReference type="RefSeq" id="XP_013983433.1"/>
    </source>
</evidence>
<feature type="region of interest" description="Disordered" evidence="1">
    <location>
        <begin position="47"/>
        <end position="164"/>
    </location>
</feature>